<dbReference type="AlphaFoldDB" id="A0AAJ1T2V6"/>
<keyword evidence="3" id="KW-1185">Reference proteome</keyword>
<dbReference type="GO" id="GO:0003677">
    <property type="term" value="F:DNA binding"/>
    <property type="evidence" value="ECO:0007669"/>
    <property type="project" value="UniProtKB-KW"/>
</dbReference>
<name>A0AAJ1T2V6_9BACI</name>
<evidence type="ECO:0000313" key="3">
    <source>
        <dbReference type="Proteomes" id="UP001237207"/>
    </source>
</evidence>
<proteinExistence type="predicted"/>
<sequence length="231" mass="26243">MDQTLKITNTLADPTRFSIYQYMVQHHKEVSVQDIANSFGIHPNVARLHLSKLEDVHIIQSDLNKTGKGGRPGRVYQLSDKEVQLSFPKRDFKLLSEIALTALYELGDQGLTAAMSIGEQFGKELVHKKLQSGQSVHLLSFDEKIELLESISSMIGYFPEIEEKGGSYHICFVIYNCPFKLHESYSEIICKIHTAFLEGAFSQVFEKSELHQVESIFKSCQNCQYHVIVTN</sequence>
<dbReference type="RefSeq" id="WP_307255857.1">
    <property type="nucleotide sequence ID" value="NZ_JAUSUC010000002.1"/>
</dbReference>
<evidence type="ECO:0000313" key="2">
    <source>
        <dbReference type="EMBL" id="MDQ0213860.1"/>
    </source>
</evidence>
<dbReference type="Proteomes" id="UP001237207">
    <property type="component" value="Unassembled WGS sequence"/>
</dbReference>
<evidence type="ECO:0000256" key="1">
    <source>
        <dbReference type="ARBA" id="ARBA00023125"/>
    </source>
</evidence>
<dbReference type="Pfam" id="PF12840">
    <property type="entry name" value="HTH_20"/>
    <property type="match status" value="1"/>
</dbReference>
<dbReference type="SUPFAM" id="SSF46785">
    <property type="entry name" value="Winged helix' DNA-binding domain"/>
    <property type="match status" value="1"/>
</dbReference>
<reference evidence="2" key="1">
    <citation type="submission" date="2023-07" db="EMBL/GenBank/DDBJ databases">
        <title>Genomic Encyclopedia of Type Strains, Phase IV (KMG-IV): sequencing the most valuable type-strain genomes for metagenomic binning, comparative biology and taxonomic classification.</title>
        <authorList>
            <person name="Goeker M."/>
        </authorList>
    </citation>
    <scope>NUCLEOTIDE SEQUENCE</scope>
    <source>
        <strain evidence="2">DSM 23947</strain>
    </source>
</reference>
<protein>
    <submittedName>
        <fullName evidence="2">ArsR family transcriptional regulator</fullName>
    </submittedName>
</protein>
<gene>
    <name evidence="2" type="ORF">J2S13_000254</name>
</gene>
<keyword evidence="1" id="KW-0238">DNA-binding</keyword>
<accession>A0AAJ1T2V6</accession>
<dbReference type="Gene3D" id="1.10.10.10">
    <property type="entry name" value="Winged helix-like DNA-binding domain superfamily/Winged helix DNA-binding domain"/>
    <property type="match status" value="1"/>
</dbReference>
<organism evidence="2 3">
    <name type="scientific">Oikeobacillus pervagus</name>
    <dbReference type="NCBI Taxonomy" id="1325931"/>
    <lineage>
        <taxon>Bacteria</taxon>
        <taxon>Bacillati</taxon>
        <taxon>Bacillota</taxon>
        <taxon>Bacilli</taxon>
        <taxon>Bacillales</taxon>
        <taxon>Bacillaceae</taxon>
        <taxon>Oikeobacillus</taxon>
    </lineage>
</organism>
<dbReference type="Gene3D" id="3.30.1380.20">
    <property type="entry name" value="Trafficking protein particle complex subunit 3"/>
    <property type="match status" value="1"/>
</dbReference>
<dbReference type="CDD" id="cd00090">
    <property type="entry name" value="HTH_ARSR"/>
    <property type="match status" value="1"/>
</dbReference>
<dbReference type="EMBL" id="JAUSUC010000002">
    <property type="protein sequence ID" value="MDQ0213860.1"/>
    <property type="molecule type" value="Genomic_DNA"/>
</dbReference>
<dbReference type="InterPro" id="IPR011991">
    <property type="entry name" value="ArsR-like_HTH"/>
</dbReference>
<dbReference type="InterPro" id="IPR036388">
    <property type="entry name" value="WH-like_DNA-bd_sf"/>
</dbReference>
<dbReference type="InterPro" id="IPR036390">
    <property type="entry name" value="WH_DNA-bd_sf"/>
</dbReference>
<comment type="caution">
    <text evidence="2">The sequence shown here is derived from an EMBL/GenBank/DDBJ whole genome shotgun (WGS) entry which is preliminary data.</text>
</comment>